<feature type="transmembrane region" description="Helical" evidence="2">
    <location>
        <begin position="153"/>
        <end position="173"/>
    </location>
</feature>
<dbReference type="Pfam" id="PF06912">
    <property type="entry name" value="DUF1275"/>
    <property type="match status" value="1"/>
</dbReference>
<evidence type="ECO:0000256" key="1">
    <source>
        <dbReference type="SAM" id="MobiDB-lite"/>
    </source>
</evidence>
<feature type="transmembrane region" description="Helical" evidence="2">
    <location>
        <begin position="92"/>
        <end position="114"/>
    </location>
</feature>
<comment type="caution">
    <text evidence="3">The sequence shown here is derived from an EMBL/GenBank/DDBJ whole genome shotgun (WGS) entry which is preliminary data.</text>
</comment>
<evidence type="ECO:0000313" key="4">
    <source>
        <dbReference type="Proteomes" id="UP001165586"/>
    </source>
</evidence>
<feature type="region of interest" description="Disordered" evidence="1">
    <location>
        <begin position="1"/>
        <end position="39"/>
    </location>
</feature>
<name>A0ABT2H840_9MICO</name>
<dbReference type="PANTHER" id="PTHR37314">
    <property type="entry name" value="SLR0142 PROTEIN"/>
    <property type="match status" value="1"/>
</dbReference>
<feature type="transmembrane region" description="Helical" evidence="2">
    <location>
        <begin position="236"/>
        <end position="254"/>
    </location>
</feature>
<reference evidence="3" key="1">
    <citation type="submission" date="2022-08" db="EMBL/GenBank/DDBJ databases">
        <authorList>
            <person name="Deng Y."/>
            <person name="Han X.-F."/>
            <person name="Zhang Y.-Q."/>
        </authorList>
    </citation>
    <scope>NUCLEOTIDE SEQUENCE</scope>
    <source>
        <strain evidence="3">CPCC 203386</strain>
    </source>
</reference>
<dbReference type="PANTHER" id="PTHR37314:SF4">
    <property type="entry name" value="UPF0700 TRANSMEMBRANE PROTEIN YOAK"/>
    <property type="match status" value="1"/>
</dbReference>
<accession>A0ABT2H840</accession>
<feature type="compositionally biased region" description="Low complexity" evidence="1">
    <location>
        <begin position="23"/>
        <end position="39"/>
    </location>
</feature>
<gene>
    <name evidence="3" type="ORF">N1032_20505</name>
</gene>
<sequence>MSTSSRPGAEGASPDGPGGPGGPDVSAAPDAPDGSGAPDAPGLRSRLAAVALVLSFAAGATDAFAFLLLGGVFTANMTGNLVLAGLTQRPNYPSMIVGVVIAIIAFVIGLYVALKIARPRPSPARLVIVLALGLAAQVAVLIGWILAPDRSNMLDQAPLIALSGFAMAVQTGVSKRIESRSGVSTTYVTGTITSLVSDFADKKPQAGFTRIGVVVALVIGALCGSLAMTVSTTLGAALPVVPAALGLVLVLLLVRRWPAV</sequence>
<protein>
    <submittedName>
        <fullName evidence="3">DUF1275 domain-containing protein</fullName>
    </submittedName>
</protein>
<dbReference type="EMBL" id="JANLCJ010000012">
    <property type="protein sequence ID" value="MCS5736126.1"/>
    <property type="molecule type" value="Genomic_DNA"/>
</dbReference>
<dbReference type="RefSeq" id="WP_259541886.1">
    <property type="nucleotide sequence ID" value="NZ_JANLCJ010000012.1"/>
</dbReference>
<dbReference type="Proteomes" id="UP001165586">
    <property type="component" value="Unassembled WGS sequence"/>
</dbReference>
<proteinExistence type="predicted"/>
<dbReference type="InterPro" id="IPR010699">
    <property type="entry name" value="DUF1275"/>
</dbReference>
<keyword evidence="2" id="KW-1133">Transmembrane helix</keyword>
<evidence type="ECO:0000256" key="2">
    <source>
        <dbReference type="SAM" id="Phobius"/>
    </source>
</evidence>
<organism evidence="3 4">
    <name type="scientific">Herbiconiux daphne</name>
    <dbReference type="NCBI Taxonomy" id="2970914"/>
    <lineage>
        <taxon>Bacteria</taxon>
        <taxon>Bacillati</taxon>
        <taxon>Actinomycetota</taxon>
        <taxon>Actinomycetes</taxon>
        <taxon>Micrococcales</taxon>
        <taxon>Microbacteriaceae</taxon>
        <taxon>Herbiconiux</taxon>
    </lineage>
</organism>
<keyword evidence="2" id="KW-0812">Transmembrane</keyword>
<keyword evidence="2" id="KW-0472">Membrane</keyword>
<feature type="transmembrane region" description="Helical" evidence="2">
    <location>
        <begin position="211"/>
        <end position="230"/>
    </location>
</feature>
<keyword evidence="4" id="KW-1185">Reference proteome</keyword>
<evidence type="ECO:0000313" key="3">
    <source>
        <dbReference type="EMBL" id="MCS5736126.1"/>
    </source>
</evidence>
<feature type="transmembrane region" description="Helical" evidence="2">
    <location>
        <begin position="47"/>
        <end position="72"/>
    </location>
</feature>
<feature type="transmembrane region" description="Helical" evidence="2">
    <location>
        <begin position="126"/>
        <end position="147"/>
    </location>
</feature>